<reference evidence="7" key="1">
    <citation type="journal article" date="2012" name="Vet. Microbiol.">
        <title>Comparative genomic analyses of the Taylorellae.</title>
        <authorList>
            <person name="Hauser H."/>
            <person name="Richter D.C."/>
            <person name="van Tonder A."/>
            <person name="Clark L."/>
            <person name="Preston A."/>
        </authorList>
    </citation>
    <scope>NUCLEOTIDE SEQUENCE</scope>
    <source>
        <strain evidence="7">14/45</strain>
    </source>
</reference>
<dbReference type="SUPFAM" id="SSF103473">
    <property type="entry name" value="MFS general substrate transporter"/>
    <property type="match status" value="1"/>
</dbReference>
<feature type="transmembrane region" description="Helical" evidence="5">
    <location>
        <begin position="253"/>
        <end position="275"/>
    </location>
</feature>
<evidence type="ECO:0000256" key="2">
    <source>
        <dbReference type="ARBA" id="ARBA00022692"/>
    </source>
</evidence>
<evidence type="ECO:0000259" key="6">
    <source>
        <dbReference type="PROSITE" id="PS50850"/>
    </source>
</evidence>
<keyword evidence="3 5" id="KW-1133">Transmembrane helix</keyword>
<keyword evidence="2 5" id="KW-0812">Transmembrane</keyword>
<feature type="transmembrane region" description="Helical" evidence="5">
    <location>
        <begin position="410"/>
        <end position="429"/>
    </location>
</feature>
<name>I7IKJ1_9BURK</name>
<feature type="transmembrane region" description="Helical" evidence="5">
    <location>
        <begin position="321"/>
        <end position="340"/>
    </location>
</feature>
<dbReference type="PANTHER" id="PTHR23508">
    <property type="entry name" value="CARBOXYLIC ACID TRANSPORTER PROTEIN HOMOLOG"/>
    <property type="match status" value="1"/>
</dbReference>
<dbReference type="CDD" id="cd17365">
    <property type="entry name" value="MFS_PcaK_like"/>
    <property type="match status" value="1"/>
</dbReference>
<feature type="domain" description="Major facilitator superfamily (MFS) profile" evidence="6">
    <location>
        <begin position="22"/>
        <end position="436"/>
    </location>
</feature>
<dbReference type="InterPro" id="IPR036259">
    <property type="entry name" value="MFS_trans_sf"/>
</dbReference>
<dbReference type="InterPro" id="IPR005829">
    <property type="entry name" value="Sugar_transporter_CS"/>
</dbReference>
<dbReference type="GO" id="GO:0005886">
    <property type="term" value="C:plasma membrane"/>
    <property type="evidence" value="ECO:0007669"/>
    <property type="project" value="TreeGrafter"/>
</dbReference>
<dbReference type="InterPro" id="IPR011701">
    <property type="entry name" value="MFS"/>
</dbReference>
<feature type="transmembrane region" description="Helical" evidence="5">
    <location>
        <begin position="295"/>
        <end position="314"/>
    </location>
</feature>
<dbReference type="HOGENOM" id="CLU_001265_46_4_4"/>
<feature type="transmembrane region" description="Helical" evidence="5">
    <location>
        <begin position="346"/>
        <end position="372"/>
    </location>
</feature>
<feature type="transmembrane region" description="Helical" evidence="5">
    <location>
        <begin position="114"/>
        <end position="134"/>
    </location>
</feature>
<dbReference type="PANTHER" id="PTHR23508:SF10">
    <property type="entry name" value="CARBOXYLIC ACID TRANSPORTER PROTEIN HOMOLOG"/>
    <property type="match status" value="1"/>
</dbReference>
<dbReference type="BioCyc" id="TASI1091495:G13GE-453-MONOMER"/>
<protein>
    <submittedName>
        <fullName evidence="7">Permease of the major facilitator superfamily</fullName>
    </submittedName>
</protein>
<organism evidence="7">
    <name type="scientific">Taylorella asinigenitalis 14/45</name>
    <dbReference type="NCBI Taxonomy" id="1091495"/>
    <lineage>
        <taxon>Bacteria</taxon>
        <taxon>Pseudomonadati</taxon>
        <taxon>Pseudomonadota</taxon>
        <taxon>Betaproteobacteria</taxon>
        <taxon>Burkholderiales</taxon>
        <taxon>Alcaligenaceae</taxon>
        <taxon>Taylorella</taxon>
    </lineage>
</organism>
<dbReference type="PROSITE" id="PS50850">
    <property type="entry name" value="MFS"/>
    <property type="match status" value="1"/>
</dbReference>
<dbReference type="PROSITE" id="PS00217">
    <property type="entry name" value="SUGAR_TRANSPORT_2"/>
    <property type="match status" value="1"/>
</dbReference>
<dbReference type="InterPro" id="IPR020846">
    <property type="entry name" value="MFS_dom"/>
</dbReference>
<dbReference type="RefSeq" id="WP_015551381.1">
    <property type="nucleotide sequence ID" value="NC_021033.1"/>
</dbReference>
<feature type="transmembrane region" description="Helical" evidence="5">
    <location>
        <begin position="57"/>
        <end position="80"/>
    </location>
</feature>
<feature type="transmembrane region" description="Helical" evidence="5">
    <location>
        <begin position="20"/>
        <end position="45"/>
    </location>
</feature>
<dbReference type="GO" id="GO:0046943">
    <property type="term" value="F:carboxylic acid transmembrane transporter activity"/>
    <property type="evidence" value="ECO:0007669"/>
    <property type="project" value="TreeGrafter"/>
</dbReference>
<evidence type="ECO:0000256" key="5">
    <source>
        <dbReference type="SAM" id="Phobius"/>
    </source>
</evidence>
<evidence type="ECO:0000313" key="7">
    <source>
        <dbReference type="EMBL" id="CCG19252.1"/>
    </source>
</evidence>
<dbReference type="AlphaFoldDB" id="I7IKJ1"/>
<dbReference type="EMBL" id="HE681424">
    <property type="protein sequence ID" value="CCG19252.1"/>
    <property type="molecule type" value="Genomic_DNA"/>
</dbReference>
<evidence type="ECO:0000256" key="3">
    <source>
        <dbReference type="ARBA" id="ARBA00022989"/>
    </source>
</evidence>
<dbReference type="Pfam" id="PF07690">
    <property type="entry name" value="MFS_1"/>
    <property type="match status" value="1"/>
</dbReference>
<feature type="transmembrane region" description="Helical" evidence="5">
    <location>
        <begin position="175"/>
        <end position="196"/>
    </location>
</feature>
<accession>I7IKJ1</accession>
<keyword evidence="4 5" id="KW-0472">Membrane</keyword>
<proteinExistence type="predicted"/>
<gene>
    <name evidence="7" type="ORF">KUM_0454</name>
</gene>
<evidence type="ECO:0000256" key="1">
    <source>
        <dbReference type="ARBA" id="ARBA00004141"/>
    </source>
</evidence>
<sequence length="436" mass="47126">MQAVKISQFLNSHKLSAFQIRIFLITFFIAFFDGYDTAAIGYIAPSLITEWGIEKSSLAPVLSAALFGLALGAVSFGPIADRVGRRWTLIVAVFIFAAGAIVSAFSTSLYELEILRFITGIGLGAAMPNAVTLLSEYSPPQRRAFIVNTMFCGFPLGIAIGGFIASWLIPYYGWQSILILGGAVPLILVLLMVFLLPESVNFLIVKGAPKSRIHGILKNIDKNLSEESEYVGEAGALPSSKGRGVKVVLSKHYFLGSILLWITYFMGLVLFYGIINWMPTLFREINMSQGTASTVTGLFAVGGLGAIGSGWLMDRYNQRKILALMCFLSFVGVALIGYFVHQPLVILISVILISGVIMNTAQSSLPALAAGFFPTEGRTTGVSWMLGIGRFGGIFGSFLVAALVTRGFSVAEIFYVLSVPALIQAICLWNKNLVYS</sequence>
<comment type="subcellular location">
    <subcellularLocation>
        <location evidence="1">Membrane</location>
        <topology evidence="1">Multi-pass membrane protein</topology>
    </subcellularLocation>
</comment>
<dbReference type="Gene3D" id="1.20.1250.20">
    <property type="entry name" value="MFS general substrate transporter like domains"/>
    <property type="match status" value="1"/>
</dbReference>
<dbReference type="KEGG" id="tat:KUM_0454"/>
<evidence type="ECO:0000256" key="4">
    <source>
        <dbReference type="ARBA" id="ARBA00023136"/>
    </source>
</evidence>
<feature type="transmembrane region" description="Helical" evidence="5">
    <location>
        <begin position="87"/>
        <end position="108"/>
    </location>
</feature>
<feature type="transmembrane region" description="Helical" evidence="5">
    <location>
        <begin position="384"/>
        <end position="404"/>
    </location>
</feature>
<feature type="transmembrane region" description="Helical" evidence="5">
    <location>
        <begin position="146"/>
        <end position="169"/>
    </location>
</feature>